<dbReference type="Pfam" id="PF10825">
    <property type="entry name" value="DUF2752"/>
    <property type="match status" value="1"/>
</dbReference>
<sequence length="118" mass="13047">MSMADLLKNKPFFYLCVPALAAGLIGIFPAQFLAIAPPCLFSAVLHWDHCWGCGMTRAGLAILAGDWSAAWRFNPLSWIVFPLLAVLYVQAWHNWYRTFSQPSAAARPLSSSSLDFNA</sequence>
<dbReference type="InterPro" id="IPR021215">
    <property type="entry name" value="DUF2752"/>
</dbReference>
<proteinExistence type="predicted"/>
<dbReference type="KEGG" id="cmav:ABHF33_05335"/>
<reference evidence="2" key="1">
    <citation type="submission" date="2024-05" db="EMBL/GenBank/DDBJ databases">
        <authorList>
            <person name="Yang L."/>
            <person name="Pan L."/>
        </authorList>
    </citation>
    <scope>NUCLEOTIDE SEQUENCE</scope>
    <source>
        <strain evidence="2">FCG-7</strain>
    </source>
</reference>
<protein>
    <submittedName>
        <fullName evidence="2">DUF2752 domain-containing protein</fullName>
    </submittedName>
</protein>
<dbReference type="EMBL" id="CP157355">
    <property type="protein sequence ID" value="XBM01703.1"/>
    <property type="molecule type" value="Genomic_DNA"/>
</dbReference>
<dbReference type="RefSeq" id="WP_348945979.1">
    <property type="nucleotide sequence ID" value="NZ_CP157355.1"/>
</dbReference>
<keyword evidence="1" id="KW-0472">Membrane</keyword>
<organism evidence="2">
    <name type="scientific">Chitinibacter mangrovi</name>
    <dbReference type="NCBI Taxonomy" id="3153927"/>
    <lineage>
        <taxon>Bacteria</taxon>
        <taxon>Pseudomonadati</taxon>
        <taxon>Pseudomonadota</taxon>
        <taxon>Betaproteobacteria</taxon>
        <taxon>Neisseriales</taxon>
        <taxon>Chitinibacteraceae</taxon>
        <taxon>Chitinibacter</taxon>
    </lineage>
</organism>
<name>A0AAU7FDD9_9NEIS</name>
<dbReference type="AlphaFoldDB" id="A0AAU7FDD9"/>
<evidence type="ECO:0000313" key="2">
    <source>
        <dbReference type="EMBL" id="XBM01703.1"/>
    </source>
</evidence>
<gene>
    <name evidence="2" type="ORF">ABHF33_05335</name>
</gene>
<accession>A0AAU7FDD9</accession>
<keyword evidence="1" id="KW-1133">Transmembrane helix</keyword>
<keyword evidence="1" id="KW-0812">Transmembrane</keyword>
<feature type="transmembrane region" description="Helical" evidence="1">
    <location>
        <begin position="76"/>
        <end position="95"/>
    </location>
</feature>
<evidence type="ECO:0000256" key="1">
    <source>
        <dbReference type="SAM" id="Phobius"/>
    </source>
</evidence>
<feature type="transmembrane region" description="Helical" evidence="1">
    <location>
        <begin position="12"/>
        <end position="36"/>
    </location>
</feature>